<name>A0ABQ5TSC2_9GAMM</name>
<dbReference type="Proteomes" id="UP001161423">
    <property type="component" value="Unassembled WGS sequence"/>
</dbReference>
<accession>A0ABQ5TSC2</accession>
<comment type="caution">
    <text evidence="2">The sequence shown here is derived from an EMBL/GenBank/DDBJ whole genome shotgun (WGS) entry which is preliminary data.</text>
</comment>
<keyword evidence="3" id="KW-1185">Reference proteome</keyword>
<dbReference type="Pfam" id="PF13700">
    <property type="entry name" value="DUF4158"/>
    <property type="match status" value="1"/>
</dbReference>
<evidence type="ECO:0000313" key="2">
    <source>
        <dbReference type="EMBL" id="GLP98467.1"/>
    </source>
</evidence>
<sequence>MMESIERIQLLSSTGVEELYTRPDFNAHEQCLYFSLSTAERTALEQFRNTQTRIHFILQLGYFKAKQQFFNYSLDEVSADVEYIVATYYSGTDAAQFTGSLSREYSRKQRQAILSLFDYRSWSPQFTAVIESHIGLLLRYYPKGHSAFRQLLTFFDHQNIIIPSYRTFQDMFSRAFATEEQRLNNAISSIPSSISGQLMALVRRDDGITALNIIRADQKDFQYTAVKSEVDKALRIEELYEFAKGFIPSLGLSKNAVRYYADIAEQYAASRLRRLGKQQQWLYALCFVFHRYQQIMDNLIVSFCYHTRAIMDAGKTYASMAHMEHSSKVVTDFPKLAKFLKWFPNRSPNMSQDELNEAAYSLLPKEQFSAMAEFLEGKSFDKKAALWEYYGKSSRIFALYLRPIFTTVNLEYYKENSYIGELINLLKAHYASGKSNKA</sequence>
<reference evidence="2" key="1">
    <citation type="journal article" date="2014" name="Int. J. Syst. Evol. Microbiol.">
        <title>Complete genome of a new Firmicutes species belonging to the dominant human colonic microbiota ('Ruminococcus bicirculans') reveals two chromosomes and a selective capacity to utilize plant glucans.</title>
        <authorList>
            <consortium name="NISC Comparative Sequencing Program"/>
            <person name="Wegmann U."/>
            <person name="Louis P."/>
            <person name="Goesmann A."/>
            <person name="Henrissat B."/>
            <person name="Duncan S.H."/>
            <person name="Flint H.J."/>
        </authorList>
    </citation>
    <scope>NUCLEOTIDE SEQUENCE</scope>
    <source>
        <strain evidence="2">NBRC 102424</strain>
    </source>
</reference>
<feature type="domain" description="DUF4158" evidence="1">
    <location>
        <begin position="10"/>
        <end position="175"/>
    </location>
</feature>
<evidence type="ECO:0000313" key="3">
    <source>
        <dbReference type="Proteomes" id="UP001161423"/>
    </source>
</evidence>
<protein>
    <recommendedName>
        <fullName evidence="1">DUF4158 domain-containing protein</fullName>
    </recommendedName>
</protein>
<dbReference type="InterPro" id="IPR025296">
    <property type="entry name" value="DUF4158"/>
</dbReference>
<gene>
    <name evidence="2" type="ORF">GCM10007891_03210</name>
</gene>
<organism evidence="2 3">
    <name type="scientific">Methylophaga thalassica</name>
    <dbReference type="NCBI Taxonomy" id="40223"/>
    <lineage>
        <taxon>Bacteria</taxon>
        <taxon>Pseudomonadati</taxon>
        <taxon>Pseudomonadota</taxon>
        <taxon>Gammaproteobacteria</taxon>
        <taxon>Thiotrichales</taxon>
        <taxon>Piscirickettsiaceae</taxon>
        <taxon>Methylophaga</taxon>
    </lineage>
</organism>
<proteinExistence type="predicted"/>
<evidence type="ECO:0000259" key="1">
    <source>
        <dbReference type="Pfam" id="PF13700"/>
    </source>
</evidence>
<reference evidence="2" key="2">
    <citation type="submission" date="2023-01" db="EMBL/GenBank/DDBJ databases">
        <title>Draft genome sequence of Methylophaga thalassica strain NBRC 102424.</title>
        <authorList>
            <person name="Sun Q."/>
            <person name="Mori K."/>
        </authorList>
    </citation>
    <scope>NUCLEOTIDE SEQUENCE</scope>
    <source>
        <strain evidence="2">NBRC 102424</strain>
    </source>
</reference>
<dbReference type="EMBL" id="BSND01000003">
    <property type="protein sequence ID" value="GLP98467.1"/>
    <property type="molecule type" value="Genomic_DNA"/>
</dbReference>